<comment type="catalytic activity">
    <reaction evidence="1">
        <text>ATP + protein L-histidine = ADP + protein N-phospho-L-histidine.</text>
        <dbReference type="EC" id="2.7.13.3"/>
    </reaction>
</comment>
<dbReference type="Gene3D" id="2.10.70.100">
    <property type="match status" value="1"/>
</dbReference>
<evidence type="ECO:0000313" key="13">
    <source>
        <dbReference type="Proteomes" id="UP000053372"/>
    </source>
</evidence>
<evidence type="ECO:0000256" key="3">
    <source>
        <dbReference type="ARBA" id="ARBA00022553"/>
    </source>
</evidence>
<dbReference type="SUPFAM" id="SSF55781">
    <property type="entry name" value="GAF domain-like"/>
    <property type="match status" value="1"/>
</dbReference>
<dbReference type="InterPro" id="IPR000014">
    <property type="entry name" value="PAS"/>
</dbReference>
<dbReference type="InterPro" id="IPR004358">
    <property type="entry name" value="Sig_transdc_His_kin-like_C"/>
</dbReference>
<dbReference type="InterPro" id="IPR013656">
    <property type="entry name" value="PAS_4"/>
</dbReference>
<dbReference type="Pfam" id="PF00989">
    <property type="entry name" value="PAS"/>
    <property type="match status" value="1"/>
</dbReference>
<dbReference type="PROSITE" id="PS50113">
    <property type="entry name" value="PAC"/>
    <property type="match status" value="3"/>
</dbReference>
<dbReference type="SMART" id="SM00065">
    <property type="entry name" value="GAF"/>
    <property type="match status" value="1"/>
</dbReference>
<dbReference type="Gene3D" id="3.30.565.10">
    <property type="entry name" value="Histidine kinase-like ATPase, C-terminal domain"/>
    <property type="match status" value="1"/>
</dbReference>
<dbReference type="Gene3D" id="3.30.450.20">
    <property type="entry name" value="PAS domain"/>
    <property type="match status" value="4"/>
</dbReference>
<evidence type="ECO:0000259" key="8">
    <source>
        <dbReference type="PROSITE" id="PS50109"/>
    </source>
</evidence>
<dbReference type="SMART" id="SM00387">
    <property type="entry name" value="HATPase_c"/>
    <property type="match status" value="1"/>
</dbReference>
<keyword evidence="4" id="KW-0808">Transferase</keyword>
<dbReference type="GO" id="GO:0000155">
    <property type="term" value="F:phosphorelay sensor kinase activity"/>
    <property type="evidence" value="ECO:0007669"/>
    <property type="project" value="InterPro"/>
</dbReference>
<sequence>MLTTVANLFLFICTLLYFALKIKRSATALNLQPTQESDAPNDRVFQETEISVADLHQFFSKYLGETSDAIAVIDTEYKFIAANSRMQQDFEQLFARKHQLGVNVLDLLAHIPKRQNLAATYWGRALSGESFSITEEFIATNSKKRYYEMKFSPIRDKANNVNAALMIAREITESVDVQMRLRDNEAKLLAAQKVARVGTWEFDVATYKSTLSEEIYRICGLEPNESEISYVELLFLIHPQDCFRVKELIERAIFNGIYEEIELRVRRPDGSIRHVLSRGEVIKDERGEVVKIFSANVDITERKQTEEALLCAQDELEMQVQQRTAQLRHTNEVLRTEIRERNLSEKALRESEARFRHIFESNMIGIGMWSGEKIIDGNSALCKLLGYEPEEFHSGLISWREITPTEYREADNRSIAEVKANGFLNSFEKEYFRKDGSRVSVVIGGCSIGDNSSRGFFFVLDNTWRKQAEVELRESEERFRATFEQAAVGIAHIASDGRWLRANQKICEIIGYSRAELLSKTFQDVTYPDDLKADLECFQQTLRGEIPSYSIEKRYIRQYGGVVWGNLTVSLVRNAIGEPKYFISVLEDITSRKQLEAALRKSIQRLRNLHELDRGVIKQQKPNEIAAIAIHKLGQILPCARVTINTFDIKAQTAKILMTKGTGEHIAGTGYEIELQALSNIIQKLQQDENDYVTGNLSMIPASSQIQNLRSEGLYNFLSFPLRIGDDLLGTLNLWLDDSQVLTHEELDIACEVCDQVAIAVYQARLYQEIQHYTKKLEQRVAERTAQLEEVNQELEAFTYTVSHDLRAPLRALEGFATAILEDYAENLDDLGIEYAQRLVDSARQMDKLIQDLLAYSRLSRADLHLGPTRLSQIVAQAVDSLEAEIEEKQAQITVCKALGEVYGSSIVLTQVISNLISNAIKFVAPHKQPAIRIWSEERNNKVRLWVEDKGIGISKRHQEQIFHVFERLHGSETYPGTGIGLAIVSKGMERLGGCAGVESELGQGSRFWIEAPNRVFIPKE</sequence>
<organism evidence="11 13">
    <name type="scientific">Mastigocoleus testarum BC008</name>
    <dbReference type="NCBI Taxonomy" id="371196"/>
    <lineage>
        <taxon>Bacteria</taxon>
        <taxon>Bacillati</taxon>
        <taxon>Cyanobacteriota</taxon>
        <taxon>Cyanophyceae</taxon>
        <taxon>Nostocales</taxon>
        <taxon>Hapalosiphonaceae</taxon>
        <taxon>Mastigocoleus</taxon>
    </lineage>
</organism>
<dbReference type="InterPro" id="IPR052162">
    <property type="entry name" value="Sensor_kinase/Photoreceptor"/>
</dbReference>
<evidence type="ECO:0000256" key="4">
    <source>
        <dbReference type="ARBA" id="ARBA00022679"/>
    </source>
</evidence>
<keyword evidence="13" id="KW-1185">Reference proteome</keyword>
<dbReference type="Pfam" id="PF00512">
    <property type="entry name" value="HisKA"/>
    <property type="match status" value="1"/>
</dbReference>
<dbReference type="SUPFAM" id="SSF55785">
    <property type="entry name" value="PYP-like sensor domain (PAS domain)"/>
    <property type="match status" value="4"/>
</dbReference>
<dbReference type="PROSITE" id="PS50112">
    <property type="entry name" value="PAS"/>
    <property type="match status" value="1"/>
</dbReference>
<dbReference type="NCBIfam" id="TIGR00229">
    <property type="entry name" value="sensory_box"/>
    <property type="match status" value="4"/>
</dbReference>
<feature type="domain" description="Histidine kinase" evidence="8">
    <location>
        <begin position="801"/>
        <end position="1016"/>
    </location>
</feature>
<dbReference type="SMART" id="SM00086">
    <property type="entry name" value="PAC"/>
    <property type="match status" value="3"/>
</dbReference>
<dbReference type="EMBL" id="LMTZ01000001">
    <property type="protein sequence ID" value="KST70469.1"/>
    <property type="molecule type" value="Genomic_DNA"/>
</dbReference>
<dbReference type="PANTHER" id="PTHR43304:SF1">
    <property type="entry name" value="PAC DOMAIN-CONTAINING PROTEIN"/>
    <property type="match status" value="1"/>
</dbReference>
<dbReference type="SMART" id="SM00091">
    <property type="entry name" value="PAS"/>
    <property type="match status" value="3"/>
</dbReference>
<feature type="domain" description="PAC" evidence="10">
    <location>
        <begin position="549"/>
        <end position="601"/>
    </location>
</feature>
<dbReference type="InterPro" id="IPR005467">
    <property type="entry name" value="His_kinase_dom"/>
</dbReference>
<evidence type="ECO:0000313" key="11">
    <source>
        <dbReference type="EMBL" id="KST65405.1"/>
    </source>
</evidence>
<keyword evidence="6" id="KW-0902">Two-component regulatory system</keyword>
<dbReference type="InterPro" id="IPR029016">
    <property type="entry name" value="GAF-like_dom_sf"/>
</dbReference>
<dbReference type="Pfam" id="PF02518">
    <property type="entry name" value="HATPase_c"/>
    <property type="match status" value="1"/>
</dbReference>
<dbReference type="Gene3D" id="3.30.450.40">
    <property type="match status" value="1"/>
</dbReference>
<feature type="domain" description="PAS" evidence="9">
    <location>
        <begin position="475"/>
        <end position="545"/>
    </location>
</feature>
<dbReference type="SUPFAM" id="SSF55874">
    <property type="entry name" value="ATPase domain of HSP90 chaperone/DNA topoisomerase II/histidine kinase"/>
    <property type="match status" value="1"/>
</dbReference>
<dbReference type="RefSeq" id="WP_058182961.1">
    <property type="nucleotide sequence ID" value="NZ_LMTZ01000001.1"/>
</dbReference>
<evidence type="ECO:0000259" key="10">
    <source>
        <dbReference type="PROSITE" id="PS50113"/>
    </source>
</evidence>
<evidence type="ECO:0000256" key="7">
    <source>
        <dbReference type="SAM" id="Coils"/>
    </source>
</evidence>
<dbReference type="Pfam" id="PF01590">
    <property type="entry name" value="GAF"/>
    <property type="match status" value="1"/>
</dbReference>
<dbReference type="EMBL" id="LMTZ01000108">
    <property type="protein sequence ID" value="KST65405.1"/>
    <property type="molecule type" value="Genomic_DNA"/>
</dbReference>
<evidence type="ECO:0000256" key="6">
    <source>
        <dbReference type="ARBA" id="ARBA00023012"/>
    </source>
</evidence>
<dbReference type="InterPro" id="IPR000700">
    <property type="entry name" value="PAS-assoc_C"/>
</dbReference>
<evidence type="ECO:0000256" key="2">
    <source>
        <dbReference type="ARBA" id="ARBA00012438"/>
    </source>
</evidence>
<feature type="domain" description="PAC" evidence="10">
    <location>
        <begin position="259"/>
        <end position="311"/>
    </location>
</feature>
<dbReference type="InterPro" id="IPR013767">
    <property type="entry name" value="PAS_fold"/>
</dbReference>
<keyword evidence="7" id="KW-0175">Coiled coil</keyword>
<dbReference type="GO" id="GO:0006355">
    <property type="term" value="P:regulation of DNA-templated transcription"/>
    <property type="evidence" value="ECO:0007669"/>
    <property type="project" value="InterPro"/>
</dbReference>
<name>A0A0V7ZLH6_9CYAN</name>
<dbReference type="InterPro" id="IPR003661">
    <property type="entry name" value="HisK_dim/P_dom"/>
</dbReference>
<dbReference type="InterPro" id="IPR003594">
    <property type="entry name" value="HATPase_dom"/>
</dbReference>
<evidence type="ECO:0000256" key="1">
    <source>
        <dbReference type="ARBA" id="ARBA00000085"/>
    </source>
</evidence>
<dbReference type="Proteomes" id="UP000053372">
    <property type="component" value="Unassembled WGS sequence"/>
</dbReference>
<dbReference type="SMART" id="SM00388">
    <property type="entry name" value="HisKA"/>
    <property type="match status" value="1"/>
</dbReference>
<feature type="domain" description="PAC" evidence="10">
    <location>
        <begin position="131"/>
        <end position="183"/>
    </location>
</feature>
<dbReference type="Pfam" id="PF08448">
    <property type="entry name" value="PAS_4"/>
    <property type="match status" value="1"/>
</dbReference>
<dbReference type="CDD" id="cd00082">
    <property type="entry name" value="HisKA"/>
    <property type="match status" value="1"/>
</dbReference>
<dbReference type="Pfam" id="PF08447">
    <property type="entry name" value="PAS_3"/>
    <property type="match status" value="2"/>
</dbReference>
<dbReference type="PROSITE" id="PS50109">
    <property type="entry name" value="HIS_KIN"/>
    <property type="match status" value="1"/>
</dbReference>
<dbReference type="PRINTS" id="PR00344">
    <property type="entry name" value="BCTRLSENSOR"/>
</dbReference>
<accession>A0A0V7ZLH6</accession>
<dbReference type="InterPro" id="IPR036890">
    <property type="entry name" value="HATPase_C_sf"/>
</dbReference>
<gene>
    <name evidence="11" type="ORF">BC008_21680</name>
    <name evidence="12" type="ORF">BC008_45630</name>
</gene>
<dbReference type="InterPro" id="IPR036097">
    <property type="entry name" value="HisK_dim/P_sf"/>
</dbReference>
<dbReference type="InterPro" id="IPR035965">
    <property type="entry name" value="PAS-like_dom_sf"/>
</dbReference>
<keyword evidence="3" id="KW-0597">Phosphoprotein</keyword>
<keyword evidence="5" id="KW-0418">Kinase</keyword>
<dbReference type="CDD" id="cd00130">
    <property type="entry name" value="PAS"/>
    <property type="match status" value="3"/>
</dbReference>
<dbReference type="InterPro" id="IPR013655">
    <property type="entry name" value="PAS_fold_3"/>
</dbReference>
<dbReference type="InterPro" id="IPR001610">
    <property type="entry name" value="PAC"/>
</dbReference>
<dbReference type="InterPro" id="IPR003018">
    <property type="entry name" value="GAF"/>
</dbReference>
<feature type="coiled-coil region" evidence="7">
    <location>
        <begin position="872"/>
        <end position="899"/>
    </location>
</feature>
<protein>
    <recommendedName>
        <fullName evidence="2">histidine kinase</fullName>
        <ecNumber evidence="2">2.7.13.3</ecNumber>
    </recommendedName>
</protein>
<reference evidence="11 13" key="1">
    <citation type="journal article" date="2015" name="Genome Announc.">
        <title>Draft Genome of the Euendolithic (true boring) Cyanobacterium Mastigocoleus testarum strain BC008.</title>
        <authorList>
            <person name="Guida B.S."/>
            <person name="Garcia-Pichel F."/>
        </authorList>
    </citation>
    <scope>NUCLEOTIDE SEQUENCE [LARGE SCALE GENOMIC DNA]</scope>
    <source>
        <strain evidence="11 13">BC008</strain>
    </source>
</reference>
<dbReference type="SUPFAM" id="SSF47384">
    <property type="entry name" value="Homodimeric domain of signal transducing histidine kinase"/>
    <property type="match status" value="1"/>
</dbReference>
<evidence type="ECO:0000259" key="9">
    <source>
        <dbReference type="PROSITE" id="PS50112"/>
    </source>
</evidence>
<dbReference type="Gene3D" id="1.10.287.130">
    <property type="match status" value="1"/>
</dbReference>
<dbReference type="PANTHER" id="PTHR43304">
    <property type="entry name" value="PHYTOCHROME-LIKE PROTEIN CPH1"/>
    <property type="match status" value="1"/>
</dbReference>
<evidence type="ECO:0000256" key="5">
    <source>
        <dbReference type="ARBA" id="ARBA00022777"/>
    </source>
</evidence>
<comment type="caution">
    <text evidence="11">The sequence shown here is derived from an EMBL/GenBank/DDBJ whole genome shotgun (WGS) entry which is preliminary data.</text>
</comment>
<dbReference type="AlphaFoldDB" id="A0A0V7ZLH6"/>
<dbReference type="EC" id="2.7.13.3" evidence="2"/>
<proteinExistence type="predicted"/>
<evidence type="ECO:0000313" key="12">
    <source>
        <dbReference type="EMBL" id="KST70469.1"/>
    </source>
</evidence>